<evidence type="ECO:0000256" key="1">
    <source>
        <dbReference type="SAM" id="MobiDB-lite"/>
    </source>
</evidence>
<reference evidence="2 3" key="1">
    <citation type="submission" date="2016-11" db="EMBL/GenBank/DDBJ databases">
        <title>A multilocus sequence analysis scheme for characterization of bacteria in the genus Thioclava.</title>
        <authorList>
            <person name="Liu Y."/>
            <person name="Shao Z."/>
        </authorList>
    </citation>
    <scope>NUCLEOTIDE SEQUENCE [LARGE SCALE GENOMIC DNA]</scope>
    <source>
        <strain evidence="2 3">11.10-0-13</strain>
    </source>
</reference>
<evidence type="ECO:0000313" key="3">
    <source>
        <dbReference type="Proteomes" id="UP000242224"/>
    </source>
</evidence>
<sequence>MSEQDPPRAGDEVWKRAEIESPCVKLCQIHPEERLCVGCLRTLEEIGMWSRMSPEARRAVMEELPSRAPRLRKRRGGRAARQGSGPGGA</sequence>
<dbReference type="InterPro" id="IPR010710">
    <property type="entry name" value="DUF1289"/>
</dbReference>
<protein>
    <submittedName>
        <fullName evidence="2">DUF1289 domain-containing protein</fullName>
    </submittedName>
</protein>
<dbReference type="EMBL" id="MPZS01000001">
    <property type="protein sequence ID" value="OOY13216.1"/>
    <property type="molecule type" value="Genomic_DNA"/>
</dbReference>
<proteinExistence type="predicted"/>
<dbReference type="Pfam" id="PF06945">
    <property type="entry name" value="DUF1289"/>
    <property type="match status" value="1"/>
</dbReference>
<dbReference type="PANTHER" id="PTHR35175">
    <property type="entry name" value="DUF1289 DOMAIN-CONTAINING PROTEIN"/>
    <property type="match status" value="1"/>
</dbReference>
<organism evidence="2 3">
    <name type="scientific">Thioclava marina</name>
    <dbReference type="NCBI Taxonomy" id="1915077"/>
    <lineage>
        <taxon>Bacteria</taxon>
        <taxon>Pseudomonadati</taxon>
        <taxon>Pseudomonadota</taxon>
        <taxon>Alphaproteobacteria</taxon>
        <taxon>Rhodobacterales</taxon>
        <taxon>Paracoccaceae</taxon>
        <taxon>Thioclava</taxon>
    </lineage>
</organism>
<dbReference type="PANTHER" id="PTHR35175:SF2">
    <property type="entry name" value="DUF1289 DOMAIN-CONTAINING PROTEIN"/>
    <property type="match status" value="1"/>
</dbReference>
<dbReference type="Proteomes" id="UP000242224">
    <property type="component" value="Unassembled WGS sequence"/>
</dbReference>
<comment type="caution">
    <text evidence="2">The sequence shown here is derived from an EMBL/GenBank/DDBJ whole genome shotgun (WGS) entry which is preliminary data.</text>
</comment>
<gene>
    <name evidence="2" type="ORF">BMG00_05315</name>
</gene>
<keyword evidence="3" id="KW-1185">Reference proteome</keyword>
<name>A0ABX3MPR7_9RHOB</name>
<feature type="region of interest" description="Disordered" evidence="1">
    <location>
        <begin position="64"/>
        <end position="89"/>
    </location>
</feature>
<feature type="compositionally biased region" description="Basic residues" evidence="1">
    <location>
        <begin position="69"/>
        <end position="78"/>
    </location>
</feature>
<dbReference type="RefSeq" id="WP_078525139.1">
    <property type="nucleotide sequence ID" value="NZ_MPZS01000001.1"/>
</dbReference>
<accession>A0ABX3MPR7</accession>
<evidence type="ECO:0000313" key="2">
    <source>
        <dbReference type="EMBL" id="OOY13216.1"/>
    </source>
</evidence>